<dbReference type="EMBL" id="CP059673">
    <property type="protein sequence ID" value="QRW27816.1"/>
    <property type="molecule type" value="Genomic_DNA"/>
</dbReference>
<dbReference type="RefSeq" id="XP_043188053.1">
    <property type="nucleotide sequence ID" value="XM_043322230.1"/>
</dbReference>
<evidence type="ECO:0000313" key="2">
    <source>
        <dbReference type="EMBL" id="QRW27816.1"/>
    </source>
</evidence>
<proteinExistence type="predicted"/>
<protein>
    <submittedName>
        <fullName evidence="2">Uncharacterized protein</fullName>
    </submittedName>
</protein>
<name>A0A8H8PD72_9AGAM</name>
<reference evidence="2" key="1">
    <citation type="submission" date="2020-05" db="EMBL/GenBank/DDBJ databases">
        <title>Evolutionary and genomic comparisons of hybrid uninucleate and nonhybrid Rhizoctonia fungi.</title>
        <authorList>
            <person name="Li C."/>
            <person name="Chen X."/>
        </authorList>
    </citation>
    <scope>NUCLEOTIDE SEQUENCE</scope>
    <source>
        <strain evidence="2">AG-1 IA</strain>
    </source>
</reference>
<organism evidence="2 3">
    <name type="scientific">Rhizoctonia solani</name>
    <dbReference type="NCBI Taxonomy" id="456999"/>
    <lineage>
        <taxon>Eukaryota</taxon>
        <taxon>Fungi</taxon>
        <taxon>Dikarya</taxon>
        <taxon>Basidiomycota</taxon>
        <taxon>Agaricomycotina</taxon>
        <taxon>Agaricomycetes</taxon>
        <taxon>Cantharellales</taxon>
        <taxon>Ceratobasidiaceae</taxon>
        <taxon>Rhizoctonia</taxon>
    </lineage>
</organism>
<sequence length="371" mass="42009">MSEHGLNDGGSNNQASNQALAVAIAAQIMQPIAVQFQAQEARFEALQSDLHTMMAGGAPQPVPPPAAPSNGPRSRRRASDTTNPRPDKTSENHMRKISTKIILRACGMEQLKDARLGLTPEQLQERMRTNPPVPWDPDWLKSIDDAANKFWRDKMILAVLTDDKAIGLVDKGNIKRQFWTEDCLVKYILKPMWSAARREAKKLVDADAAARGRANHSKTNRDGRNKRLCKARAKLATGNDTVPRLEYKIDGKMRHIPPELMVEEVMSDVVDDQYDSDNIPTEVTHHKYRQGRPKFAYEGCPPFFCRQEPWNGIFESMDNITCQKKNGYGIEARYYAGKITRGQHNNVDPEMAPKIPTSKLYRCHLSKEWFD</sequence>
<dbReference type="KEGG" id="rsx:RhiXN_02411"/>
<dbReference type="Proteomes" id="UP000650533">
    <property type="component" value="Chromosome 16"/>
</dbReference>
<dbReference type="AlphaFoldDB" id="A0A8H8PD72"/>
<feature type="region of interest" description="Disordered" evidence="1">
    <location>
        <begin position="54"/>
        <end position="92"/>
    </location>
</feature>
<accession>A0A8H8PD72</accession>
<evidence type="ECO:0000313" key="3">
    <source>
        <dbReference type="Proteomes" id="UP000650533"/>
    </source>
</evidence>
<dbReference type="GeneID" id="67024693"/>
<gene>
    <name evidence="2" type="ORF">RhiXN_02411</name>
</gene>
<evidence type="ECO:0000256" key="1">
    <source>
        <dbReference type="SAM" id="MobiDB-lite"/>
    </source>
</evidence>